<evidence type="ECO:0008006" key="5">
    <source>
        <dbReference type="Google" id="ProtNLM"/>
    </source>
</evidence>
<gene>
    <name evidence="3" type="ORF">G7Z17_g10205</name>
</gene>
<dbReference type="CDD" id="cd02440">
    <property type="entry name" value="AdoMet_MTases"/>
    <property type="match status" value="1"/>
</dbReference>
<accession>A0A9P5GZ44</accession>
<dbReference type="EMBL" id="JAANBB010000321">
    <property type="protein sequence ID" value="KAF7544122.1"/>
    <property type="molecule type" value="Genomic_DNA"/>
</dbReference>
<name>A0A9P5GZ44_9HYPO</name>
<comment type="similarity">
    <text evidence="1">Belongs to the methyltransferase superfamily. LaeA methyltransferase family.</text>
</comment>
<dbReference type="SUPFAM" id="SSF53335">
    <property type="entry name" value="S-adenosyl-L-methionine-dependent methyltransferases"/>
    <property type="match status" value="1"/>
</dbReference>
<evidence type="ECO:0000313" key="3">
    <source>
        <dbReference type="EMBL" id="KAF7544122.1"/>
    </source>
</evidence>
<feature type="region of interest" description="Disordered" evidence="2">
    <location>
        <begin position="38"/>
        <end position="60"/>
    </location>
</feature>
<dbReference type="Gene3D" id="3.40.50.150">
    <property type="entry name" value="Vaccinia Virus protein VP39"/>
    <property type="match status" value="1"/>
</dbReference>
<evidence type="ECO:0000256" key="1">
    <source>
        <dbReference type="ARBA" id="ARBA00038158"/>
    </source>
</evidence>
<dbReference type="PANTHER" id="PTHR43591:SF10">
    <property type="entry name" value="ABC TRANSMEMBRANE TYPE-1 DOMAIN-CONTAINING PROTEIN-RELATED"/>
    <property type="match status" value="1"/>
</dbReference>
<keyword evidence="4" id="KW-1185">Reference proteome</keyword>
<dbReference type="PANTHER" id="PTHR43591">
    <property type="entry name" value="METHYLTRANSFERASE"/>
    <property type="match status" value="1"/>
</dbReference>
<sequence>MYTLSDDDQRSFSLVSTTGLETIYTPTEQDTDEFELIYGDHDSGSSQGDVSSSDSTSVPPEIHAHEFEHGRRYHSFNSGRYPLPNDIGEQNREDTTHVLMLQLTDGKLFLSDIGEFPKKIIDIGTGTVADLYPSASVVGTDLSPIQPRWMPVNARMFVEDCEDPEWMHGCGFDLIHFRGVAGVLLDLDAVVANAYCNLANGGWIEFQEFDPQVLCDDGTMKKDDQLREFGDISARGMRKYGCAAYGKQDLRRTLERAGFKKIQVVTKKVPISNWPRDKKMRTVGTLMKINILEALEAFAAKPLEALGMTVKERRDLVAEVRKSLDDNRVHRYVNYRFYYGQKDETDSGSGPSME</sequence>
<evidence type="ECO:0000313" key="4">
    <source>
        <dbReference type="Proteomes" id="UP000722485"/>
    </source>
</evidence>
<feature type="compositionally biased region" description="Low complexity" evidence="2">
    <location>
        <begin position="44"/>
        <end position="57"/>
    </location>
</feature>
<dbReference type="Pfam" id="PF13489">
    <property type="entry name" value="Methyltransf_23"/>
    <property type="match status" value="1"/>
</dbReference>
<dbReference type="AlphaFoldDB" id="A0A9P5GZ44"/>
<dbReference type="OrthoDB" id="2013972at2759"/>
<proteinExistence type="inferred from homology"/>
<dbReference type="GO" id="GO:0008168">
    <property type="term" value="F:methyltransferase activity"/>
    <property type="evidence" value="ECO:0007669"/>
    <property type="project" value="TreeGrafter"/>
</dbReference>
<protein>
    <recommendedName>
        <fullName evidence="5">Methyltransferase</fullName>
    </recommendedName>
</protein>
<dbReference type="InterPro" id="IPR029063">
    <property type="entry name" value="SAM-dependent_MTases_sf"/>
</dbReference>
<evidence type="ECO:0000256" key="2">
    <source>
        <dbReference type="SAM" id="MobiDB-lite"/>
    </source>
</evidence>
<comment type="caution">
    <text evidence="3">The sequence shown here is derived from an EMBL/GenBank/DDBJ whole genome shotgun (WGS) entry which is preliminary data.</text>
</comment>
<reference evidence="3" key="1">
    <citation type="submission" date="2020-03" db="EMBL/GenBank/DDBJ databases">
        <title>Draft Genome Sequence of Cylindrodendrum hubeiense.</title>
        <authorList>
            <person name="Buettner E."/>
            <person name="Kellner H."/>
        </authorList>
    </citation>
    <scope>NUCLEOTIDE SEQUENCE</scope>
    <source>
        <strain evidence="3">IHI 201604</strain>
    </source>
</reference>
<dbReference type="Proteomes" id="UP000722485">
    <property type="component" value="Unassembled WGS sequence"/>
</dbReference>
<organism evidence="3 4">
    <name type="scientific">Cylindrodendrum hubeiense</name>
    <dbReference type="NCBI Taxonomy" id="595255"/>
    <lineage>
        <taxon>Eukaryota</taxon>
        <taxon>Fungi</taxon>
        <taxon>Dikarya</taxon>
        <taxon>Ascomycota</taxon>
        <taxon>Pezizomycotina</taxon>
        <taxon>Sordariomycetes</taxon>
        <taxon>Hypocreomycetidae</taxon>
        <taxon>Hypocreales</taxon>
        <taxon>Nectriaceae</taxon>
        <taxon>Cylindrodendrum</taxon>
    </lineage>
</organism>